<proteinExistence type="predicted"/>
<evidence type="ECO:0000313" key="2">
    <source>
        <dbReference type="EMBL" id="WAW14724.1"/>
    </source>
</evidence>
<accession>A0ABY7JMY3</accession>
<protein>
    <submittedName>
        <fullName evidence="2">Uncharacterized protein</fullName>
    </submittedName>
</protein>
<evidence type="ECO:0000313" key="3">
    <source>
        <dbReference type="Proteomes" id="UP001164187"/>
    </source>
</evidence>
<feature type="compositionally biased region" description="Basic and acidic residues" evidence="1">
    <location>
        <begin position="65"/>
        <end position="79"/>
    </location>
</feature>
<evidence type="ECO:0000256" key="1">
    <source>
        <dbReference type="SAM" id="MobiDB-lite"/>
    </source>
</evidence>
<feature type="region of interest" description="Disordered" evidence="1">
    <location>
        <begin position="56"/>
        <end position="79"/>
    </location>
</feature>
<dbReference type="Proteomes" id="UP001164187">
    <property type="component" value="Chromosome"/>
</dbReference>
<dbReference type="RefSeq" id="WP_269311421.1">
    <property type="nucleotide sequence ID" value="NZ_CP114052.1"/>
</dbReference>
<name>A0ABY7JMY3_9FIRM</name>
<sequence length="127" mass="14252">MSALYDGDDNRVFTASRSNKKTAYAVFKDKTGDKENPIIATITSIGKNIGGFFSSLTDGVDSQGQEDKPKSLKDEESKEESYKDKAAKVIIPYTSKDDLSQNFIASILRVYRVIKVKYINKVMRKIK</sequence>
<keyword evidence="3" id="KW-1185">Reference proteome</keyword>
<gene>
    <name evidence="2" type="ORF">O0R46_09085</name>
</gene>
<organism evidence="2 3">
    <name type="scientific">Peptostreptococcus equinus</name>
    <dbReference type="NCBI Taxonomy" id="3003601"/>
    <lineage>
        <taxon>Bacteria</taxon>
        <taxon>Bacillati</taxon>
        <taxon>Bacillota</taxon>
        <taxon>Clostridia</taxon>
        <taxon>Peptostreptococcales</taxon>
        <taxon>Peptostreptococcaceae</taxon>
        <taxon>Peptostreptococcus</taxon>
    </lineage>
</organism>
<reference evidence="2" key="1">
    <citation type="submission" date="2022-12" db="EMBL/GenBank/DDBJ databases">
        <title>Peptostreptococcus.</title>
        <authorList>
            <person name="Lee S.H."/>
        </authorList>
    </citation>
    <scope>NUCLEOTIDE SEQUENCE</scope>
    <source>
        <strain evidence="2">CBA3647</strain>
    </source>
</reference>
<dbReference type="EMBL" id="CP114052">
    <property type="protein sequence ID" value="WAW14724.1"/>
    <property type="molecule type" value="Genomic_DNA"/>
</dbReference>